<dbReference type="Gene3D" id="1.10.8.420">
    <property type="entry name" value="RecR Domain 1"/>
    <property type="match status" value="1"/>
</dbReference>
<dbReference type="InterPro" id="IPR006171">
    <property type="entry name" value="TOPRIM_dom"/>
</dbReference>
<accession>A0A5R8QGN3</accession>
<dbReference type="Gene3D" id="3.40.1360.10">
    <property type="match status" value="1"/>
</dbReference>
<feature type="domain" description="Toprim" evidence="8">
    <location>
        <begin position="81"/>
        <end position="177"/>
    </location>
</feature>
<sequence length="201" mass="22417">MNYPIQITNLIESFQKLPGVGPKTAERLALYVVTNMQEDDALLMSKALIAAKRELMFCDVCGYVTDVSPCSICTDTNRDRTILCVVEESRDVMAMERMGQYHGLYHVLGGALSPIDGIGPEDLLLTELIQRLKDEPDISEIIIATNPNMEGETTAQYIRRLLETTDIRLSRIAHGLPVGGDLEYVDEATLLKAIEGRREMK</sequence>
<dbReference type="PROSITE" id="PS01300">
    <property type="entry name" value="RECR"/>
    <property type="match status" value="1"/>
</dbReference>
<keyword evidence="2 7" id="KW-0227">DNA damage</keyword>
<reference evidence="9 10" key="1">
    <citation type="submission" date="2019-05" db="EMBL/GenBank/DDBJ databases">
        <title>Culicoidintestinum kansasii gen. nov., sp. nov. from the gastrointestinal tract of the biting midge, Culicoides sonorensis.</title>
        <authorList>
            <person name="Neupane S."/>
            <person name="Ghosh A."/>
            <person name="Gunther S."/>
            <person name="Martin K."/>
            <person name="Zurek L."/>
        </authorList>
    </citation>
    <scope>NUCLEOTIDE SEQUENCE [LARGE SCALE GENOMIC DNA]</scope>
    <source>
        <strain evidence="9 10">CS-1</strain>
    </source>
</reference>
<proteinExistence type="inferred from homology"/>
<dbReference type="InParanoid" id="A0A5R8QGN3"/>
<dbReference type="OrthoDB" id="9802672at2"/>
<keyword evidence="1 7" id="KW-0479">Metal-binding</keyword>
<dbReference type="Pfam" id="PF21176">
    <property type="entry name" value="RecR_HhH"/>
    <property type="match status" value="1"/>
</dbReference>
<evidence type="ECO:0000256" key="6">
    <source>
        <dbReference type="ARBA" id="ARBA00023204"/>
    </source>
</evidence>
<evidence type="ECO:0000259" key="8">
    <source>
        <dbReference type="PROSITE" id="PS50880"/>
    </source>
</evidence>
<dbReference type="HAMAP" id="MF_00017">
    <property type="entry name" value="RecR"/>
    <property type="match status" value="1"/>
</dbReference>
<name>A0A5R8QGN3_9FIRM</name>
<organism evidence="9 10">
    <name type="scientific">Culicoidibacter larvae</name>
    <dbReference type="NCBI Taxonomy" id="2579976"/>
    <lineage>
        <taxon>Bacteria</taxon>
        <taxon>Bacillati</taxon>
        <taxon>Bacillota</taxon>
        <taxon>Culicoidibacteria</taxon>
        <taxon>Culicoidibacterales</taxon>
        <taxon>Culicoidibacteraceae</taxon>
        <taxon>Culicoidibacter</taxon>
    </lineage>
</organism>
<dbReference type="FunCoup" id="A0A5R8QGN3">
    <property type="interactions" value="228"/>
</dbReference>
<dbReference type="GO" id="GO:0008270">
    <property type="term" value="F:zinc ion binding"/>
    <property type="evidence" value="ECO:0007669"/>
    <property type="project" value="UniProtKB-KW"/>
</dbReference>
<dbReference type="InterPro" id="IPR034137">
    <property type="entry name" value="TOPRIM_RecR"/>
</dbReference>
<dbReference type="PANTHER" id="PTHR30446">
    <property type="entry name" value="RECOMBINATION PROTEIN RECR"/>
    <property type="match status" value="1"/>
</dbReference>
<dbReference type="Pfam" id="PF02132">
    <property type="entry name" value="RecR_ZnF"/>
    <property type="match status" value="1"/>
</dbReference>
<comment type="caution">
    <text evidence="9">The sequence shown here is derived from an EMBL/GenBank/DDBJ whole genome shotgun (WGS) entry which is preliminary data.</text>
</comment>
<evidence type="ECO:0000256" key="4">
    <source>
        <dbReference type="ARBA" id="ARBA00022833"/>
    </source>
</evidence>
<comment type="function">
    <text evidence="7">May play a role in DNA repair. It seems to be involved in an RecBC-independent recombinational process of DNA repair. It may act with RecF and RecO.</text>
</comment>
<dbReference type="SMART" id="SM00493">
    <property type="entry name" value="TOPRIM"/>
    <property type="match status" value="1"/>
</dbReference>
<dbReference type="GO" id="GO:0006281">
    <property type="term" value="P:DNA repair"/>
    <property type="evidence" value="ECO:0007669"/>
    <property type="project" value="UniProtKB-UniRule"/>
</dbReference>
<dbReference type="Pfam" id="PF13662">
    <property type="entry name" value="Toprim_4"/>
    <property type="match status" value="1"/>
</dbReference>
<keyword evidence="3 7" id="KW-0863">Zinc-finger</keyword>
<keyword evidence="6 7" id="KW-0234">DNA repair</keyword>
<dbReference type="PROSITE" id="PS50880">
    <property type="entry name" value="TOPRIM"/>
    <property type="match status" value="1"/>
</dbReference>
<evidence type="ECO:0000313" key="10">
    <source>
        <dbReference type="Proteomes" id="UP000306912"/>
    </source>
</evidence>
<dbReference type="GO" id="GO:0003677">
    <property type="term" value="F:DNA binding"/>
    <property type="evidence" value="ECO:0007669"/>
    <property type="project" value="UniProtKB-UniRule"/>
</dbReference>
<dbReference type="Proteomes" id="UP000306912">
    <property type="component" value="Unassembled WGS sequence"/>
</dbReference>
<evidence type="ECO:0000256" key="1">
    <source>
        <dbReference type="ARBA" id="ARBA00022723"/>
    </source>
</evidence>
<dbReference type="CDD" id="cd01025">
    <property type="entry name" value="TOPRIM_recR"/>
    <property type="match status" value="1"/>
</dbReference>
<evidence type="ECO:0000256" key="2">
    <source>
        <dbReference type="ARBA" id="ARBA00022763"/>
    </source>
</evidence>
<comment type="similarity">
    <text evidence="7">Belongs to the RecR family.</text>
</comment>
<dbReference type="AlphaFoldDB" id="A0A5R8QGN3"/>
<evidence type="ECO:0000256" key="7">
    <source>
        <dbReference type="HAMAP-Rule" id="MF_00017"/>
    </source>
</evidence>
<protein>
    <recommendedName>
        <fullName evidence="7">Recombination protein RecR</fullName>
    </recommendedName>
</protein>
<dbReference type="GO" id="GO:0006310">
    <property type="term" value="P:DNA recombination"/>
    <property type="evidence" value="ECO:0007669"/>
    <property type="project" value="UniProtKB-UniRule"/>
</dbReference>
<feature type="zinc finger region" description="C4-type" evidence="7">
    <location>
        <begin position="58"/>
        <end position="73"/>
    </location>
</feature>
<dbReference type="InterPro" id="IPR015967">
    <property type="entry name" value="Rcmb_RecR_Znf"/>
</dbReference>
<keyword evidence="4 7" id="KW-0862">Zinc</keyword>
<dbReference type="InterPro" id="IPR023627">
    <property type="entry name" value="Rcmb_RecR"/>
</dbReference>
<keyword evidence="10" id="KW-1185">Reference proteome</keyword>
<dbReference type="NCBIfam" id="TIGR00615">
    <property type="entry name" value="recR"/>
    <property type="match status" value="1"/>
</dbReference>
<dbReference type="PANTHER" id="PTHR30446:SF0">
    <property type="entry name" value="RECOMBINATION PROTEIN RECR"/>
    <property type="match status" value="1"/>
</dbReference>
<dbReference type="Pfam" id="PF21175">
    <property type="entry name" value="RecR_C"/>
    <property type="match status" value="1"/>
</dbReference>
<evidence type="ECO:0000313" key="9">
    <source>
        <dbReference type="EMBL" id="TLG77199.1"/>
    </source>
</evidence>
<evidence type="ECO:0000256" key="5">
    <source>
        <dbReference type="ARBA" id="ARBA00023172"/>
    </source>
</evidence>
<dbReference type="EMBL" id="VBWP01000001">
    <property type="protein sequence ID" value="TLG77199.1"/>
    <property type="molecule type" value="Genomic_DNA"/>
</dbReference>
<dbReference type="Gene3D" id="6.10.250.240">
    <property type="match status" value="1"/>
</dbReference>
<keyword evidence="5 7" id="KW-0233">DNA recombination</keyword>
<dbReference type="RefSeq" id="WP_138189807.1">
    <property type="nucleotide sequence ID" value="NZ_VBWP01000001.1"/>
</dbReference>
<dbReference type="SUPFAM" id="SSF111304">
    <property type="entry name" value="Recombination protein RecR"/>
    <property type="match status" value="1"/>
</dbReference>
<gene>
    <name evidence="7 9" type="primary">recR</name>
    <name evidence="9" type="ORF">FEZ08_00860</name>
</gene>
<evidence type="ECO:0000256" key="3">
    <source>
        <dbReference type="ARBA" id="ARBA00022771"/>
    </source>
</evidence>
<dbReference type="InterPro" id="IPR000093">
    <property type="entry name" value="DNA_Rcmb_RecR"/>
</dbReference>